<dbReference type="Proteomes" id="UP000008311">
    <property type="component" value="Unassembled WGS sequence"/>
</dbReference>
<evidence type="ECO:0000313" key="1">
    <source>
        <dbReference type="EMBL" id="EEF22191.1"/>
    </source>
</evidence>
<proteinExistence type="predicted"/>
<gene>
    <name evidence="1" type="ORF">RCOM_2141870</name>
</gene>
<dbReference type="EMBL" id="EQ996150">
    <property type="protein sequence ID" value="EEF22191.1"/>
    <property type="molecule type" value="Genomic_DNA"/>
</dbReference>
<accession>B9TPM3</accession>
<dbReference type="InParanoid" id="B9TPM3"/>
<keyword evidence="2" id="KW-1185">Reference proteome</keyword>
<organism evidence="1 2">
    <name type="scientific">Ricinus communis</name>
    <name type="common">Castor bean</name>
    <dbReference type="NCBI Taxonomy" id="3988"/>
    <lineage>
        <taxon>Eukaryota</taxon>
        <taxon>Viridiplantae</taxon>
        <taxon>Streptophyta</taxon>
        <taxon>Embryophyta</taxon>
        <taxon>Tracheophyta</taxon>
        <taxon>Spermatophyta</taxon>
        <taxon>Magnoliopsida</taxon>
        <taxon>eudicotyledons</taxon>
        <taxon>Gunneridae</taxon>
        <taxon>Pentapetalae</taxon>
        <taxon>rosids</taxon>
        <taxon>fabids</taxon>
        <taxon>Malpighiales</taxon>
        <taxon>Euphorbiaceae</taxon>
        <taxon>Acalyphoideae</taxon>
        <taxon>Acalypheae</taxon>
        <taxon>Ricinus</taxon>
    </lineage>
</organism>
<reference evidence="2" key="1">
    <citation type="journal article" date="2010" name="Nat. Biotechnol.">
        <title>Draft genome sequence of the oilseed species Ricinus communis.</title>
        <authorList>
            <person name="Chan A.P."/>
            <person name="Crabtree J."/>
            <person name="Zhao Q."/>
            <person name="Lorenzi H."/>
            <person name="Orvis J."/>
            <person name="Puiu D."/>
            <person name="Melake-Berhan A."/>
            <person name="Jones K.M."/>
            <person name="Redman J."/>
            <person name="Chen G."/>
            <person name="Cahoon E.B."/>
            <person name="Gedil M."/>
            <person name="Stanke M."/>
            <person name="Haas B.J."/>
            <person name="Wortman J.R."/>
            <person name="Fraser-Liggett C.M."/>
            <person name="Ravel J."/>
            <person name="Rabinowicz P.D."/>
        </authorList>
    </citation>
    <scope>NUCLEOTIDE SEQUENCE [LARGE SCALE GENOMIC DNA]</scope>
    <source>
        <strain evidence="2">cv. Hale</strain>
    </source>
</reference>
<dbReference type="AlphaFoldDB" id="B9TPM3"/>
<name>B9TPM3_RICCO</name>
<sequence>MQLQATIQEGALTLSSNLGTVFIEPLRWKQLHPDGLGEGLHGPARAQQHAARGQAVHDIVRHIAAQMDERLAVRNAHISAVIASRQMVPQAVGARRLACAADQAGAFVQHAAIHGAGNAAPLVMWRKARMRRAHAAVGALVHLDQAIEHRVAGQAAPLHVLHVGKPFAVGFTPVQLELRVVQRAALQAMELVAGLIQALVNGFELALHQRLHHVDAQFGDVAWRAAGQGAMRHGIAQMAQLAQERGKRGGGKRGPGWVKG</sequence>
<protein>
    <submittedName>
        <fullName evidence="1">Uncharacterized protein</fullName>
    </submittedName>
</protein>
<evidence type="ECO:0000313" key="2">
    <source>
        <dbReference type="Proteomes" id="UP000008311"/>
    </source>
</evidence>